<dbReference type="InterPro" id="IPR021937">
    <property type="entry name" value="DUF3551"/>
</dbReference>
<dbReference type="EMBL" id="BMHC01000006">
    <property type="protein sequence ID" value="GGI25435.1"/>
    <property type="molecule type" value="Genomic_DNA"/>
</dbReference>
<sequence length="83" mass="9055">MRSTCLMLAAVGAVLAGGAAHAQTYDPNYPVCMQIYGPVGYLDCRYGTLDQCKFLAVGRSASCVVNPYFAHKKPVAPRETRRR</sequence>
<dbReference type="OrthoDB" id="8229016at2"/>
<evidence type="ECO:0008006" key="6">
    <source>
        <dbReference type="Google" id="ProtNLM"/>
    </source>
</evidence>
<feature type="signal peptide" evidence="1">
    <location>
        <begin position="1"/>
        <end position="22"/>
    </location>
</feature>
<reference evidence="2" key="3">
    <citation type="submission" date="2022-12" db="EMBL/GenBank/DDBJ databases">
        <authorList>
            <person name="Sun Q."/>
            <person name="Zhou Y."/>
        </authorList>
    </citation>
    <scope>NUCLEOTIDE SEQUENCE</scope>
    <source>
        <strain evidence="2">CGMCC 1.15034</strain>
    </source>
</reference>
<evidence type="ECO:0000313" key="5">
    <source>
        <dbReference type="Proteomes" id="UP000625079"/>
    </source>
</evidence>
<evidence type="ECO:0000313" key="2">
    <source>
        <dbReference type="EMBL" id="GGI25435.1"/>
    </source>
</evidence>
<dbReference type="Proteomes" id="UP000625079">
    <property type="component" value="Unassembled WGS sequence"/>
</dbReference>
<proteinExistence type="predicted"/>
<gene>
    <name evidence="2" type="ORF">GCM10010987_34370</name>
    <name evidence="3" type="ORF">XH86_20855</name>
</gene>
<organism evidence="2 5">
    <name type="scientific">Bradyrhizobium guangdongense</name>
    <dbReference type="NCBI Taxonomy" id="1325090"/>
    <lineage>
        <taxon>Bacteria</taxon>
        <taxon>Pseudomonadati</taxon>
        <taxon>Pseudomonadota</taxon>
        <taxon>Alphaproteobacteria</taxon>
        <taxon>Hyphomicrobiales</taxon>
        <taxon>Nitrobacteraceae</taxon>
        <taxon>Bradyrhizobium</taxon>
    </lineage>
</organism>
<keyword evidence="1" id="KW-0732">Signal</keyword>
<name>A0A410V827_9BRAD</name>
<reference evidence="2" key="1">
    <citation type="journal article" date="2014" name="Int. J. Syst. Evol. Microbiol.">
        <title>Complete genome sequence of Corynebacterium casei LMG S-19264T (=DSM 44701T), isolated from a smear-ripened cheese.</title>
        <authorList>
            <consortium name="US DOE Joint Genome Institute (JGI-PGF)"/>
            <person name="Walter F."/>
            <person name="Albersmeier A."/>
            <person name="Kalinowski J."/>
            <person name="Ruckert C."/>
        </authorList>
    </citation>
    <scope>NUCLEOTIDE SEQUENCE</scope>
    <source>
        <strain evidence="2">CGMCC 1.15034</strain>
    </source>
</reference>
<evidence type="ECO:0000256" key="1">
    <source>
        <dbReference type="SAM" id="SignalP"/>
    </source>
</evidence>
<dbReference type="RefSeq" id="WP_128966503.1">
    <property type="nucleotide sequence ID" value="NZ_BMHC01000006.1"/>
</dbReference>
<accession>A0A410V827</accession>
<evidence type="ECO:0000313" key="3">
    <source>
        <dbReference type="EMBL" id="QOZ60905.1"/>
    </source>
</evidence>
<keyword evidence="4" id="KW-1185">Reference proteome</keyword>
<evidence type="ECO:0000313" key="4">
    <source>
        <dbReference type="Proteomes" id="UP000593880"/>
    </source>
</evidence>
<dbReference type="Pfam" id="PF12071">
    <property type="entry name" value="DUF3551"/>
    <property type="match status" value="1"/>
</dbReference>
<protein>
    <recommendedName>
        <fullName evidence="6">DUF3551 domain-containing protein</fullName>
    </recommendedName>
</protein>
<dbReference type="Proteomes" id="UP000593880">
    <property type="component" value="Chromosome"/>
</dbReference>
<reference evidence="3 4" key="2">
    <citation type="submission" date="2018-06" db="EMBL/GenBank/DDBJ databases">
        <title>Comparative genomics of rhizobia nodulating Arachis hypogaea in China.</title>
        <authorList>
            <person name="Li Y."/>
        </authorList>
    </citation>
    <scope>NUCLEOTIDE SEQUENCE [LARGE SCALE GENOMIC DNA]</scope>
    <source>
        <strain evidence="3 4">CCBAU 51658</strain>
    </source>
</reference>
<feature type="chain" id="PRO_5044601241" description="DUF3551 domain-containing protein" evidence="1">
    <location>
        <begin position="23"/>
        <end position="83"/>
    </location>
</feature>
<dbReference type="AlphaFoldDB" id="A0A410V827"/>
<dbReference type="EMBL" id="CP030057">
    <property type="protein sequence ID" value="QOZ60905.1"/>
    <property type="molecule type" value="Genomic_DNA"/>
</dbReference>